<dbReference type="Proteomes" id="UP001218218">
    <property type="component" value="Unassembled WGS sequence"/>
</dbReference>
<dbReference type="Gene3D" id="3.40.50.150">
    <property type="entry name" value="Vaccinia Virus protein VP39"/>
    <property type="match status" value="1"/>
</dbReference>
<dbReference type="Pfam" id="PF13489">
    <property type="entry name" value="Methyltransf_23"/>
    <property type="match status" value="1"/>
</dbReference>
<organism evidence="1 2">
    <name type="scientific">Mycena albidolilacea</name>
    <dbReference type="NCBI Taxonomy" id="1033008"/>
    <lineage>
        <taxon>Eukaryota</taxon>
        <taxon>Fungi</taxon>
        <taxon>Dikarya</taxon>
        <taxon>Basidiomycota</taxon>
        <taxon>Agaricomycotina</taxon>
        <taxon>Agaricomycetes</taxon>
        <taxon>Agaricomycetidae</taxon>
        <taxon>Agaricales</taxon>
        <taxon>Marasmiineae</taxon>
        <taxon>Mycenaceae</taxon>
        <taxon>Mycena</taxon>
    </lineage>
</organism>
<dbReference type="EMBL" id="JARIHO010000067">
    <property type="protein sequence ID" value="KAJ7314407.1"/>
    <property type="molecule type" value="Genomic_DNA"/>
</dbReference>
<dbReference type="GO" id="GO:0032259">
    <property type="term" value="P:methylation"/>
    <property type="evidence" value="ECO:0007669"/>
    <property type="project" value="UniProtKB-KW"/>
</dbReference>
<evidence type="ECO:0000313" key="1">
    <source>
        <dbReference type="EMBL" id="KAJ7314407.1"/>
    </source>
</evidence>
<dbReference type="AlphaFoldDB" id="A0AAD6ZAT5"/>
<dbReference type="PANTHER" id="PTHR43591">
    <property type="entry name" value="METHYLTRANSFERASE"/>
    <property type="match status" value="1"/>
</dbReference>
<comment type="caution">
    <text evidence="1">The sequence shown here is derived from an EMBL/GenBank/DDBJ whole genome shotgun (WGS) entry which is preliminary data.</text>
</comment>
<keyword evidence="2" id="KW-1185">Reference proteome</keyword>
<name>A0AAD6ZAT5_9AGAR</name>
<dbReference type="GO" id="GO:0008168">
    <property type="term" value="F:methyltransferase activity"/>
    <property type="evidence" value="ECO:0007669"/>
    <property type="project" value="UniProtKB-KW"/>
</dbReference>
<evidence type="ECO:0000313" key="2">
    <source>
        <dbReference type="Proteomes" id="UP001218218"/>
    </source>
</evidence>
<dbReference type="CDD" id="cd02440">
    <property type="entry name" value="AdoMet_MTases"/>
    <property type="match status" value="1"/>
</dbReference>
<dbReference type="SUPFAM" id="SSF53335">
    <property type="entry name" value="S-adenosyl-L-methionine-dependent methyltransferases"/>
    <property type="match status" value="1"/>
</dbReference>
<reference evidence="1" key="1">
    <citation type="submission" date="2023-03" db="EMBL/GenBank/DDBJ databases">
        <title>Massive genome expansion in bonnet fungi (Mycena s.s.) driven by repeated elements and novel gene families across ecological guilds.</title>
        <authorList>
            <consortium name="Lawrence Berkeley National Laboratory"/>
            <person name="Harder C.B."/>
            <person name="Miyauchi S."/>
            <person name="Viragh M."/>
            <person name="Kuo A."/>
            <person name="Thoen E."/>
            <person name="Andreopoulos B."/>
            <person name="Lu D."/>
            <person name="Skrede I."/>
            <person name="Drula E."/>
            <person name="Henrissat B."/>
            <person name="Morin E."/>
            <person name="Kohler A."/>
            <person name="Barry K."/>
            <person name="LaButti K."/>
            <person name="Morin E."/>
            <person name="Salamov A."/>
            <person name="Lipzen A."/>
            <person name="Mereny Z."/>
            <person name="Hegedus B."/>
            <person name="Baldrian P."/>
            <person name="Stursova M."/>
            <person name="Weitz H."/>
            <person name="Taylor A."/>
            <person name="Grigoriev I.V."/>
            <person name="Nagy L.G."/>
            <person name="Martin F."/>
            <person name="Kauserud H."/>
        </authorList>
    </citation>
    <scope>NUCLEOTIDE SEQUENCE</scope>
    <source>
        <strain evidence="1">CBHHK002</strain>
    </source>
</reference>
<gene>
    <name evidence="1" type="ORF">DFH08DRAFT_895369</name>
</gene>
<keyword evidence="1" id="KW-0808">Transferase</keyword>
<proteinExistence type="predicted"/>
<protein>
    <submittedName>
        <fullName evidence="1">S-adenosyl-L-methionine-dependent methyltransferase</fullName>
    </submittedName>
</protein>
<sequence>MSSSNPPPQAHDAARLDAQHEAFTQYFDGKLGIAPLDGLRPSKIIELGCGSGAWAIQAAVQFPDAQIVAVDRAPPPEGILPPTVTFQLADLTKDLKFDAETFDIVHARSVLIHVANAESVLRRASRLVKPGGLLLIEEADVLSFGNSGGSATRRFIGKVKEIQDSLGADVEFGRKVEGIVGALGTFEEVHVEKISLPFGGNGPDKALNQLGLGMKQSLATASGPLAKRFSDRGLTEEVAREYNEEQERSDNESAMDFYLCWARRSLE</sequence>
<dbReference type="InterPro" id="IPR029063">
    <property type="entry name" value="SAM-dependent_MTases_sf"/>
</dbReference>
<keyword evidence="1" id="KW-0489">Methyltransferase</keyword>
<accession>A0AAD6ZAT5</accession>